<evidence type="ECO:0000259" key="1">
    <source>
        <dbReference type="Pfam" id="PF05347"/>
    </source>
</evidence>
<evidence type="ECO:0000313" key="2">
    <source>
        <dbReference type="EMBL" id="CCA14353.1"/>
    </source>
</evidence>
<dbReference type="HOGENOM" id="CLU_120076_4_1_1"/>
<organism evidence="2">
    <name type="scientific">Albugo laibachii Nc14</name>
    <dbReference type="NCBI Taxonomy" id="890382"/>
    <lineage>
        <taxon>Eukaryota</taxon>
        <taxon>Sar</taxon>
        <taxon>Stramenopiles</taxon>
        <taxon>Oomycota</taxon>
        <taxon>Peronosporomycetes</taxon>
        <taxon>Albuginales</taxon>
        <taxon>Albuginaceae</taxon>
        <taxon>Albugo</taxon>
    </lineage>
</organism>
<dbReference type="CDD" id="cd20251">
    <property type="entry name" value="Complex1_LYR_SF"/>
    <property type="match status" value="1"/>
</dbReference>
<dbReference type="EMBL" id="FR824048">
    <property type="protein sequence ID" value="CCA14353.1"/>
    <property type="molecule type" value="Genomic_DNA"/>
</dbReference>
<dbReference type="InterPro" id="IPR008011">
    <property type="entry name" value="Complex1_LYR_dom"/>
</dbReference>
<accession>F0VZY2</accession>
<sequence length="78" mass="9297">MSAVSESMRLYCAIYRAAAKMPTKDRKHFIRRRLRAEYDIYRTETDAERLRFLHSLAETQLETIQIQAKHLTDMLKAH</sequence>
<feature type="domain" description="Complex 1 LYR protein" evidence="1">
    <location>
        <begin position="9"/>
        <end position="62"/>
    </location>
</feature>
<reference evidence="2" key="2">
    <citation type="submission" date="2011-02" db="EMBL/GenBank/DDBJ databases">
        <authorList>
            <person name="MacLean D."/>
        </authorList>
    </citation>
    <scope>NUCLEOTIDE SEQUENCE</scope>
</reference>
<proteinExistence type="predicted"/>
<reference evidence="2" key="1">
    <citation type="journal article" date="2011" name="PLoS Biol.">
        <title>Gene gain and loss during evolution of obligate parasitism in the white rust pathogen of Arabidopsis thaliana.</title>
        <authorList>
            <person name="Kemen E."/>
            <person name="Gardiner A."/>
            <person name="Schultz-Larsen T."/>
            <person name="Kemen A.C."/>
            <person name="Balmuth A.L."/>
            <person name="Robert-Seilaniantz A."/>
            <person name="Bailey K."/>
            <person name="Holub E."/>
            <person name="Studholme D.J."/>
            <person name="Maclean D."/>
            <person name="Jones J.D."/>
        </authorList>
    </citation>
    <scope>NUCLEOTIDE SEQUENCE</scope>
</reference>
<name>F0VZY2_9STRA</name>
<dbReference type="AlphaFoldDB" id="F0VZY2"/>
<dbReference type="Pfam" id="PF05347">
    <property type="entry name" value="Complex1_LYR"/>
    <property type="match status" value="1"/>
</dbReference>
<protein>
    <submittedName>
        <fullName evidence="2">AlNc14C3G460 protein</fullName>
    </submittedName>
</protein>
<gene>
    <name evidence="2" type="primary">AlNc14C3G460</name>
    <name evidence="2" type="ORF">ALNC14_004960</name>
</gene>